<evidence type="ECO:0000313" key="3">
    <source>
        <dbReference type="Proteomes" id="UP001275440"/>
    </source>
</evidence>
<protein>
    <submittedName>
        <fullName evidence="1">Uncharacterized protein</fullName>
    </submittedName>
</protein>
<dbReference type="Proteomes" id="UP001275440">
    <property type="component" value="Unassembled WGS sequence"/>
</dbReference>
<accession>A0ABU3WJQ5</accession>
<reference evidence="1 3" key="1">
    <citation type="submission" date="2019-10" db="EMBL/GenBank/DDBJ databases">
        <title>Draft Genome Assembly of Rhodococcus zopfii DSM44189.</title>
        <authorList>
            <person name="Sutton J.M."/>
            <person name="Akob D.M."/>
            <person name="Bushman T.J."/>
        </authorList>
    </citation>
    <scope>NUCLEOTIDE SEQUENCE [LARGE SCALE GENOMIC DNA]</scope>
    <source>
        <strain evidence="1 3">DSM 44189</strain>
    </source>
</reference>
<organism evidence="1 3">
    <name type="scientific">Rhodococcus zopfii</name>
    <dbReference type="NCBI Taxonomy" id="43772"/>
    <lineage>
        <taxon>Bacteria</taxon>
        <taxon>Bacillati</taxon>
        <taxon>Actinomycetota</taxon>
        <taxon>Actinomycetes</taxon>
        <taxon>Mycobacteriales</taxon>
        <taxon>Nocardiaceae</taxon>
        <taxon>Rhodococcus</taxon>
    </lineage>
</organism>
<dbReference type="Pfam" id="PF19730">
    <property type="entry name" value="DUF6221"/>
    <property type="match status" value="1"/>
</dbReference>
<dbReference type="InterPro" id="IPR046193">
    <property type="entry name" value="DUF6221"/>
</dbReference>
<evidence type="ECO:0000313" key="2">
    <source>
        <dbReference type="EMBL" id="MDV2478601.1"/>
    </source>
</evidence>
<keyword evidence="3" id="KW-1185">Reference proteome</keyword>
<evidence type="ECO:0000313" key="1">
    <source>
        <dbReference type="EMBL" id="MDV2474223.1"/>
    </source>
</evidence>
<gene>
    <name evidence="1" type="ORF">F8M49_00260</name>
    <name evidence="2" type="ORF">F8M49_30030</name>
</gene>
<comment type="caution">
    <text evidence="1">The sequence shown here is derived from an EMBL/GenBank/DDBJ whole genome shotgun (WGS) entry which is preliminary data.</text>
</comment>
<name>A0ABU3WJQ5_9NOCA</name>
<proteinExistence type="predicted"/>
<dbReference type="EMBL" id="WBMO01000005">
    <property type="protein sequence ID" value="MDV2478601.1"/>
    <property type="molecule type" value="Genomic_DNA"/>
</dbReference>
<sequence length="105" mass="11919">MNIVEFIKARIAEDEAWAQARIASDAWRKSVTMPPRFGEPEPRPARPDDPTRVLRRCEALRATTQALQELVEDGEAPSLVEATTLRHLTPIAAIWSDYPDYQEFA</sequence>
<dbReference type="EMBL" id="WBMO01000001">
    <property type="protein sequence ID" value="MDV2474223.1"/>
    <property type="molecule type" value="Genomic_DNA"/>
</dbReference>